<protein>
    <submittedName>
        <fullName evidence="2">Uncharacterized protein</fullName>
    </submittedName>
</protein>
<dbReference type="AlphaFoldDB" id="A0A1J5S309"/>
<evidence type="ECO:0000256" key="1">
    <source>
        <dbReference type="SAM" id="MobiDB-lite"/>
    </source>
</evidence>
<comment type="caution">
    <text evidence="2">The sequence shown here is derived from an EMBL/GenBank/DDBJ whole genome shotgun (WGS) entry which is preliminary data.</text>
</comment>
<feature type="compositionally biased region" description="Basic and acidic residues" evidence="1">
    <location>
        <begin position="29"/>
        <end position="41"/>
    </location>
</feature>
<gene>
    <name evidence="2" type="ORF">GALL_192860</name>
</gene>
<name>A0A1J5S309_9ZZZZ</name>
<evidence type="ECO:0000313" key="2">
    <source>
        <dbReference type="EMBL" id="OIQ98628.1"/>
    </source>
</evidence>
<sequence length="63" mass="7005">MEILVVVVVMMVIMLIAARFGDGAGSSGRTEHGNERNHSSMDDDWSTDPTRSFLLGNIWHNDD</sequence>
<organism evidence="2">
    <name type="scientific">mine drainage metagenome</name>
    <dbReference type="NCBI Taxonomy" id="410659"/>
    <lineage>
        <taxon>unclassified sequences</taxon>
        <taxon>metagenomes</taxon>
        <taxon>ecological metagenomes</taxon>
    </lineage>
</organism>
<accession>A0A1J5S309</accession>
<dbReference type="EMBL" id="MLJW01000116">
    <property type="protein sequence ID" value="OIQ98628.1"/>
    <property type="molecule type" value="Genomic_DNA"/>
</dbReference>
<proteinExistence type="predicted"/>
<feature type="region of interest" description="Disordered" evidence="1">
    <location>
        <begin position="22"/>
        <end position="53"/>
    </location>
</feature>
<reference evidence="2" key="1">
    <citation type="submission" date="2016-10" db="EMBL/GenBank/DDBJ databases">
        <title>Sequence of Gallionella enrichment culture.</title>
        <authorList>
            <person name="Poehlein A."/>
            <person name="Muehling M."/>
            <person name="Daniel R."/>
        </authorList>
    </citation>
    <scope>NUCLEOTIDE SEQUENCE</scope>
</reference>